<evidence type="ECO:0000313" key="12">
    <source>
        <dbReference type="EMBL" id="EEA06546.1"/>
    </source>
</evidence>
<dbReference type="InterPro" id="IPR018108">
    <property type="entry name" value="MCP_transmembrane"/>
</dbReference>
<accession>B6AEC9</accession>
<dbReference type="Proteomes" id="UP000001460">
    <property type="component" value="Unassembled WGS sequence"/>
</dbReference>
<keyword evidence="3 10" id="KW-0813">Transport</keyword>
<keyword evidence="7" id="KW-0496">Mitochondrion</keyword>
<keyword evidence="8 9" id="KW-0472">Membrane</keyword>
<protein>
    <submittedName>
        <fullName evidence="12">Carrier protein, putative</fullName>
    </submittedName>
</protein>
<dbReference type="GeneID" id="6996141"/>
<reference evidence="12" key="1">
    <citation type="submission" date="2008-06" db="EMBL/GenBank/DDBJ databases">
        <authorList>
            <person name="Lorenzi H."/>
            <person name="Inman J."/>
            <person name="Miller J."/>
            <person name="Schobel S."/>
            <person name="Amedeo P."/>
            <person name="Caler E.V."/>
            <person name="da Silva J."/>
        </authorList>
    </citation>
    <scope>NUCLEOTIDE SEQUENCE [LARGE SCALE GENOMIC DNA]</scope>
    <source>
        <strain evidence="12">RN66</strain>
    </source>
</reference>
<sequence length="294" mass="33914">MDDNNLIENDDTCLRGNYNYNKKFKNLLVNSLIAGFIGRLISHPLDTLKTRKQSNLYKYKLGYNHNKQYKNLYSGLTISLLGGIPATALYFCSYEYFKNKLHTYTNHNITNFCSGFLAEVFSSILWVPIDVIRERLQIKNITLQSNIITNNINSKYRPINIMSNLYKGYFTTIISFGSFSALYFLFYGILKKYVNDENIYKVGIISTLSGLGASGITAPLDLIKVRLQIDNKDIPLYGYKNMKEEIYKIIEKNGFQSIFSGALYRMIFHAQMTSITIILIQFLQKYQNIKGLEI</sequence>
<gene>
    <name evidence="12" type="ORF">CMU_012200</name>
</gene>
<dbReference type="RefSeq" id="XP_002140895.1">
    <property type="nucleotide sequence ID" value="XM_002140859.1"/>
</dbReference>
<feature type="transmembrane region" description="Helical" evidence="11">
    <location>
        <begin position="109"/>
        <end position="129"/>
    </location>
</feature>
<feature type="transmembrane region" description="Helical" evidence="11">
    <location>
        <begin position="169"/>
        <end position="190"/>
    </location>
</feature>
<dbReference type="SUPFAM" id="SSF103506">
    <property type="entry name" value="Mitochondrial carrier"/>
    <property type="match status" value="1"/>
</dbReference>
<evidence type="ECO:0000256" key="5">
    <source>
        <dbReference type="ARBA" id="ARBA00022737"/>
    </source>
</evidence>
<comment type="similarity">
    <text evidence="2 10">Belongs to the mitochondrial carrier (TC 2.A.29) family.</text>
</comment>
<dbReference type="AlphaFoldDB" id="B6AEC9"/>
<feature type="transmembrane region" description="Helical" evidence="11">
    <location>
        <begin position="262"/>
        <end position="283"/>
    </location>
</feature>
<evidence type="ECO:0000256" key="11">
    <source>
        <dbReference type="SAM" id="Phobius"/>
    </source>
</evidence>
<name>B6AEC9_CRYMR</name>
<dbReference type="PROSITE" id="PS50920">
    <property type="entry name" value="SOLCAR"/>
    <property type="match status" value="3"/>
</dbReference>
<dbReference type="InterPro" id="IPR023395">
    <property type="entry name" value="MCP_dom_sf"/>
</dbReference>
<dbReference type="GO" id="GO:0015093">
    <property type="term" value="F:ferrous iron transmembrane transporter activity"/>
    <property type="evidence" value="ECO:0007669"/>
    <property type="project" value="TreeGrafter"/>
</dbReference>
<feature type="transmembrane region" description="Helical" evidence="11">
    <location>
        <begin position="72"/>
        <end position="97"/>
    </location>
</feature>
<feature type="transmembrane region" description="Helical" evidence="11">
    <location>
        <begin position="202"/>
        <end position="223"/>
    </location>
</feature>
<dbReference type="OrthoDB" id="250329at2759"/>
<dbReference type="eggNOG" id="KOG0770">
    <property type="taxonomic scope" value="Eukaryota"/>
</dbReference>
<dbReference type="InterPro" id="IPR002067">
    <property type="entry name" value="MCP"/>
</dbReference>
<proteinExistence type="inferred from homology"/>
<keyword evidence="6 11" id="KW-1133">Transmembrane helix</keyword>
<dbReference type="PANTHER" id="PTHR45758">
    <property type="entry name" value="MITOFERRIN-1-RELATED"/>
    <property type="match status" value="1"/>
</dbReference>
<dbReference type="PANTHER" id="PTHR45758:SF19">
    <property type="entry name" value="CARRIER PROTEIN, PUTATIVE-RELATED"/>
    <property type="match status" value="1"/>
</dbReference>
<evidence type="ECO:0000256" key="6">
    <source>
        <dbReference type="ARBA" id="ARBA00022989"/>
    </source>
</evidence>
<evidence type="ECO:0000256" key="4">
    <source>
        <dbReference type="ARBA" id="ARBA00022692"/>
    </source>
</evidence>
<dbReference type="OMA" id="CKDMCAT"/>
<dbReference type="GO" id="GO:0031966">
    <property type="term" value="C:mitochondrial membrane"/>
    <property type="evidence" value="ECO:0007669"/>
    <property type="project" value="UniProtKB-SubCell"/>
</dbReference>
<comment type="subcellular location">
    <subcellularLocation>
        <location evidence="1">Mitochondrion membrane</location>
        <topology evidence="1">Multi-pass membrane protein</topology>
    </subcellularLocation>
</comment>
<dbReference type="GO" id="GO:0048250">
    <property type="term" value="P:iron import into the mitochondrion"/>
    <property type="evidence" value="ECO:0007669"/>
    <property type="project" value="TreeGrafter"/>
</dbReference>
<feature type="transmembrane region" description="Helical" evidence="11">
    <location>
        <begin position="24"/>
        <end position="42"/>
    </location>
</feature>
<evidence type="ECO:0000256" key="10">
    <source>
        <dbReference type="RuleBase" id="RU000488"/>
    </source>
</evidence>
<dbReference type="VEuPathDB" id="CryptoDB:CMU_012200"/>
<organism evidence="12 13">
    <name type="scientific">Cryptosporidium muris (strain RN66)</name>
    <dbReference type="NCBI Taxonomy" id="441375"/>
    <lineage>
        <taxon>Eukaryota</taxon>
        <taxon>Sar</taxon>
        <taxon>Alveolata</taxon>
        <taxon>Apicomplexa</taxon>
        <taxon>Conoidasida</taxon>
        <taxon>Coccidia</taxon>
        <taxon>Eucoccidiorida</taxon>
        <taxon>Eimeriorina</taxon>
        <taxon>Cryptosporidiidae</taxon>
        <taxon>Cryptosporidium</taxon>
    </lineage>
</organism>
<feature type="repeat" description="Solcar" evidence="9">
    <location>
        <begin position="106"/>
        <end position="193"/>
    </location>
</feature>
<feature type="repeat" description="Solcar" evidence="9">
    <location>
        <begin position="22"/>
        <end position="100"/>
    </location>
</feature>
<dbReference type="PRINTS" id="PR00926">
    <property type="entry name" value="MITOCARRIER"/>
</dbReference>
<keyword evidence="4 9" id="KW-0812">Transmembrane</keyword>
<evidence type="ECO:0000256" key="8">
    <source>
        <dbReference type="ARBA" id="ARBA00023136"/>
    </source>
</evidence>
<evidence type="ECO:0000256" key="3">
    <source>
        <dbReference type="ARBA" id="ARBA00022448"/>
    </source>
</evidence>
<dbReference type="Gene3D" id="1.50.40.10">
    <property type="entry name" value="Mitochondrial carrier domain"/>
    <property type="match status" value="2"/>
</dbReference>
<evidence type="ECO:0000256" key="9">
    <source>
        <dbReference type="PROSITE-ProRule" id="PRU00282"/>
    </source>
</evidence>
<feature type="repeat" description="Solcar" evidence="9">
    <location>
        <begin position="197"/>
        <end position="286"/>
    </location>
</feature>
<evidence type="ECO:0000256" key="1">
    <source>
        <dbReference type="ARBA" id="ARBA00004225"/>
    </source>
</evidence>
<keyword evidence="5" id="KW-0677">Repeat</keyword>
<evidence type="ECO:0000313" key="13">
    <source>
        <dbReference type="Proteomes" id="UP000001460"/>
    </source>
</evidence>
<dbReference type="Pfam" id="PF00153">
    <property type="entry name" value="Mito_carr"/>
    <property type="match status" value="3"/>
</dbReference>
<dbReference type="EMBL" id="DS989730">
    <property type="protein sequence ID" value="EEA06546.1"/>
    <property type="molecule type" value="Genomic_DNA"/>
</dbReference>
<evidence type="ECO:0000256" key="7">
    <source>
        <dbReference type="ARBA" id="ARBA00023128"/>
    </source>
</evidence>
<evidence type="ECO:0000256" key="2">
    <source>
        <dbReference type="ARBA" id="ARBA00006375"/>
    </source>
</evidence>
<keyword evidence="13" id="KW-1185">Reference proteome</keyword>